<evidence type="ECO:0000256" key="3">
    <source>
        <dbReference type="ARBA" id="ARBA00022729"/>
    </source>
</evidence>
<keyword evidence="4" id="KW-0472">Membrane</keyword>
<evidence type="ECO:0000256" key="1">
    <source>
        <dbReference type="ARBA" id="ARBA00004442"/>
    </source>
</evidence>
<evidence type="ECO:0000313" key="8">
    <source>
        <dbReference type="EMBL" id="SMC98116.1"/>
    </source>
</evidence>
<accession>A0A1W2DM73</accession>
<comment type="subcellular location">
    <subcellularLocation>
        <location evidence="1">Cell outer membrane</location>
    </subcellularLocation>
</comment>
<dbReference type="AlphaFoldDB" id="A0A1W2DM73"/>
<gene>
    <name evidence="8" type="ORF">SAMN04488524_3951</name>
</gene>
<dbReference type="PROSITE" id="PS51257">
    <property type="entry name" value="PROKAR_LIPOPROTEIN"/>
    <property type="match status" value="1"/>
</dbReference>
<dbReference type="Pfam" id="PF14322">
    <property type="entry name" value="SusD-like_3"/>
    <property type="match status" value="1"/>
</dbReference>
<feature type="domain" description="SusD-like N-terminal" evidence="7">
    <location>
        <begin position="26"/>
        <end position="235"/>
    </location>
</feature>
<proteinExistence type="inferred from homology"/>
<reference evidence="9" key="1">
    <citation type="submission" date="2017-04" db="EMBL/GenBank/DDBJ databases">
        <authorList>
            <person name="Varghese N."/>
            <person name="Submissions S."/>
        </authorList>
    </citation>
    <scope>NUCLEOTIDE SEQUENCE [LARGE SCALE GENOMIC DNA]</scope>
    <source>
        <strain evidence="9">DSM 12126</strain>
    </source>
</reference>
<evidence type="ECO:0000256" key="2">
    <source>
        <dbReference type="ARBA" id="ARBA00006275"/>
    </source>
</evidence>
<dbReference type="Gene3D" id="1.25.40.390">
    <property type="match status" value="1"/>
</dbReference>
<dbReference type="InterPro" id="IPR012944">
    <property type="entry name" value="SusD_RagB_dom"/>
</dbReference>
<dbReference type="InterPro" id="IPR033985">
    <property type="entry name" value="SusD-like_N"/>
</dbReference>
<dbReference type="STRING" id="151894.SAMN04488524_3951"/>
<dbReference type="InterPro" id="IPR011990">
    <property type="entry name" value="TPR-like_helical_dom_sf"/>
</dbReference>
<dbReference type="RefSeq" id="WP_084240711.1">
    <property type="nucleotide sequence ID" value="NZ_FWXT01000003.1"/>
</dbReference>
<evidence type="ECO:0000259" key="7">
    <source>
        <dbReference type="Pfam" id="PF14322"/>
    </source>
</evidence>
<dbReference type="SUPFAM" id="SSF48452">
    <property type="entry name" value="TPR-like"/>
    <property type="match status" value="1"/>
</dbReference>
<keyword evidence="3" id="KW-0732">Signal</keyword>
<feature type="domain" description="RagB/SusD" evidence="6">
    <location>
        <begin position="378"/>
        <end position="511"/>
    </location>
</feature>
<evidence type="ECO:0000259" key="6">
    <source>
        <dbReference type="Pfam" id="PF07980"/>
    </source>
</evidence>
<sequence length="512" mass="58852">MNIKYRFFIKLLPVMAVTCIFTSCKKFLEEAPNKTTSLVVKTTAQINALLDNPNTFYTENNSSQIFSTDDYGLTTDVYNGGRGVFSNMAAFEFLTWDTQYIPDLSDLFWTNEYKKIFTANLALNSVDGVTGTEAEKAIIKADAHFIRAYSYWVLANTYCLPYTEQNKNEMGLPIKLSVSFEEPMQRQSLEKVYLQIEADLAEALKTPVGLMQSGRPRHWRASKAGVNAFAARYYLNRNNNAKAIEHANAALADYSTLVDYNTEMKYSDKTQSITINSGTPNAQTVVLKYPYTHDNQTDMIDMIGWKEFLYYRMLNYTSWWYIPSLDLLNLYDKTNDLRYEYHMVEGYSYDRGMTKPSYNYPGYIFFFKDRLPSGPTVAEVLLIKAEAQARSNDPGGAMTTINTLRAKRMKPGAWVNLVATGKDDAIKKVLEERRREMPFVQRWFDIRRYNNNDDPNDDVLLTRTFYPYNASSVLFNEPVKTYTLPKNSRRFAAPIPRTEIISSNGAIEQNTY</sequence>
<organism evidence="8 9">
    <name type="scientific">Pedobacter africanus</name>
    <dbReference type="NCBI Taxonomy" id="151894"/>
    <lineage>
        <taxon>Bacteria</taxon>
        <taxon>Pseudomonadati</taxon>
        <taxon>Bacteroidota</taxon>
        <taxon>Sphingobacteriia</taxon>
        <taxon>Sphingobacteriales</taxon>
        <taxon>Sphingobacteriaceae</taxon>
        <taxon>Pedobacter</taxon>
    </lineage>
</organism>
<evidence type="ECO:0000256" key="5">
    <source>
        <dbReference type="ARBA" id="ARBA00023237"/>
    </source>
</evidence>
<name>A0A1W2DM73_9SPHI</name>
<keyword evidence="9" id="KW-1185">Reference proteome</keyword>
<dbReference type="Proteomes" id="UP000192756">
    <property type="component" value="Unassembled WGS sequence"/>
</dbReference>
<evidence type="ECO:0000313" key="9">
    <source>
        <dbReference type="Proteomes" id="UP000192756"/>
    </source>
</evidence>
<evidence type="ECO:0000256" key="4">
    <source>
        <dbReference type="ARBA" id="ARBA00023136"/>
    </source>
</evidence>
<comment type="similarity">
    <text evidence="2">Belongs to the SusD family.</text>
</comment>
<dbReference type="GO" id="GO:0009279">
    <property type="term" value="C:cell outer membrane"/>
    <property type="evidence" value="ECO:0007669"/>
    <property type="project" value="UniProtKB-SubCell"/>
</dbReference>
<keyword evidence="5" id="KW-0998">Cell outer membrane</keyword>
<dbReference type="EMBL" id="FWXT01000003">
    <property type="protein sequence ID" value="SMC98116.1"/>
    <property type="molecule type" value="Genomic_DNA"/>
</dbReference>
<dbReference type="Pfam" id="PF07980">
    <property type="entry name" value="SusD_RagB"/>
    <property type="match status" value="1"/>
</dbReference>
<protein>
    <submittedName>
        <fullName evidence="8">SusD family protein</fullName>
    </submittedName>
</protein>